<dbReference type="PIRSF" id="PIRSF006588">
    <property type="entry name" value="TyrRS_arch_euk"/>
    <property type="match status" value="1"/>
</dbReference>
<dbReference type="EC" id="6.1.1.1" evidence="3"/>
<evidence type="ECO:0000256" key="11">
    <source>
        <dbReference type="RuleBase" id="RU363036"/>
    </source>
</evidence>
<name>A0A1F7HDE2_9BACT</name>
<proteinExistence type="inferred from homology"/>
<evidence type="ECO:0000256" key="8">
    <source>
        <dbReference type="ARBA" id="ARBA00023146"/>
    </source>
</evidence>
<dbReference type="FunFam" id="3.40.50.620:FF:000085">
    <property type="entry name" value="Tyrosine--tRNA ligase 1 cytoplasmic"/>
    <property type="match status" value="1"/>
</dbReference>
<dbReference type="SUPFAM" id="SSF52374">
    <property type="entry name" value="Nucleotidylyl transferase"/>
    <property type="match status" value="1"/>
</dbReference>
<evidence type="ECO:0000256" key="7">
    <source>
        <dbReference type="ARBA" id="ARBA00022917"/>
    </source>
</evidence>
<evidence type="ECO:0000256" key="6">
    <source>
        <dbReference type="ARBA" id="ARBA00022840"/>
    </source>
</evidence>
<dbReference type="EMBL" id="MFZS01000029">
    <property type="protein sequence ID" value="OGK28752.1"/>
    <property type="molecule type" value="Genomic_DNA"/>
</dbReference>
<evidence type="ECO:0000256" key="9">
    <source>
        <dbReference type="ARBA" id="ARBA00033323"/>
    </source>
</evidence>
<evidence type="ECO:0000256" key="4">
    <source>
        <dbReference type="ARBA" id="ARBA00022598"/>
    </source>
</evidence>
<comment type="similarity">
    <text evidence="2 11">Belongs to the class-I aminoacyl-tRNA synthetase family.</text>
</comment>
<comment type="function">
    <text evidence="1">Catalyzes the attachment of tyrosine to tRNA(Tyr) in a two-step reaction: tyrosine is first activated by ATP to form Tyr-AMP and then transferred to the acceptor end of tRNA(Tyr).</text>
</comment>
<keyword evidence="7 11" id="KW-0648">Protein biosynthesis</keyword>
<evidence type="ECO:0000313" key="12">
    <source>
        <dbReference type="EMBL" id="OGK28752.1"/>
    </source>
</evidence>
<gene>
    <name evidence="12" type="ORF">A3D06_00630</name>
</gene>
<evidence type="ECO:0000256" key="2">
    <source>
        <dbReference type="ARBA" id="ARBA00005594"/>
    </source>
</evidence>
<dbReference type="InterPro" id="IPR050489">
    <property type="entry name" value="Tyr-tRNA_synthase"/>
</dbReference>
<dbReference type="InterPro" id="IPR023617">
    <property type="entry name" value="Tyr-tRNA-ligase_arc/euk-type"/>
</dbReference>
<protein>
    <recommendedName>
        <fullName evidence="3">tyrosine--tRNA ligase</fullName>
        <ecNumber evidence="3">6.1.1.1</ecNumber>
    </recommendedName>
    <alternativeName>
        <fullName evidence="9">Tyrosyl-tRNA synthetase</fullName>
    </alternativeName>
</protein>
<accession>A0A1F7HDE2</accession>
<keyword evidence="5 11" id="KW-0547">Nucleotide-binding</keyword>
<dbReference type="InterPro" id="IPR002305">
    <property type="entry name" value="aa-tRNA-synth_Ic"/>
</dbReference>
<keyword evidence="4 11" id="KW-0436">Ligase</keyword>
<dbReference type="Proteomes" id="UP000177027">
    <property type="component" value="Unassembled WGS sequence"/>
</dbReference>
<dbReference type="PANTHER" id="PTHR46264:SF4">
    <property type="entry name" value="TYROSINE--TRNA LIGASE, CYTOPLASMIC"/>
    <property type="match status" value="1"/>
</dbReference>
<dbReference type="Gene3D" id="3.40.50.620">
    <property type="entry name" value="HUPs"/>
    <property type="match status" value="2"/>
</dbReference>
<dbReference type="PANTHER" id="PTHR46264">
    <property type="entry name" value="TYROSINE-TRNA LIGASE"/>
    <property type="match status" value="1"/>
</dbReference>
<sequence length="358" mass="40728">MTTEEKLSLINQVGEEIITEEDLKKLLESGEELVAYDGFEPSGQIHIAQGILRAININKLTSTGIKFKMLVADWHAMANNKMGGDLEKIKLVGKYFIEVWKAAGMDLQNVEFVWASDLVKNDEYWMLVLKIARTNGVNRFIRTAEIMGREESMDLTLAQLIYPAMQAADIFTLGAKMTQLGMDQRKVNMLAREVGPQLGFWKPVVVSHHMLLGLGKPASETTDKTKRTIELKMSKSHPDSAIFMTDSSEDIERKLSKAWCPEGIAKENPVLEYFKYIIFEKYPKVMIERPEQFGGTLMISSYNELEKQFADKQIHPLDLKKTASKLIDELIQPVRQHFETDASAKKLLEDVKKLQVTR</sequence>
<dbReference type="GO" id="GO:0006437">
    <property type="term" value="P:tyrosyl-tRNA aminoacylation"/>
    <property type="evidence" value="ECO:0007669"/>
    <property type="project" value="TreeGrafter"/>
</dbReference>
<evidence type="ECO:0000256" key="3">
    <source>
        <dbReference type="ARBA" id="ARBA00013160"/>
    </source>
</evidence>
<reference evidence="12 13" key="1">
    <citation type="journal article" date="2016" name="Nat. Commun.">
        <title>Thousands of microbial genomes shed light on interconnected biogeochemical processes in an aquifer system.</title>
        <authorList>
            <person name="Anantharaman K."/>
            <person name="Brown C.T."/>
            <person name="Hug L.A."/>
            <person name="Sharon I."/>
            <person name="Castelle C.J."/>
            <person name="Probst A.J."/>
            <person name="Thomas B.C."/>
            <person name="Singh A."/>
            <person name="Wilkins M.J."/>
            <person name="Karaoz U."/>
            <person name="Brodie E.L."/>
            <person name="Williams K.H."/>
            <person name="Hubbard S.S."/>
            <person name="Banfield J.F."/>
        </authorList>
    </citation>
    <scope>NUCLEOTIDE SEQUENCE [LARGE SCALE GENOMIC DNA]</scope>
</reference>
<keyword evidence="6 11" id="KW-0067">ATP-binding</keyword>
<evidence type="ECO:0000256" key="10">
    <source>
        <dbReference type="ARBA" id="ARBA00048248"/>
    </source>
</evidence>
<dbReference type="NCBIfam" id="NF006330">
    <property type="entry name" value="PRK08560.1"/>
    <property type="match status" value="1"/>
</dbReference>
<dbReference type="AlphaFoldDB" id="A0A1F7HDE2"/>
<dbReference type="GO" id="GO:0005737">
    <property type="term" value="C:cytoplasm"/>
    <property type="evidence" value="ECO:0007669"/>
    <property type="project" value="TreeGrafter"/>
</dbReference>
<organism evidence="12 13">
    <name type="scientific">Candidatus Roizmanbacteria bacterium RIFCSPHIGHO2_02_FULL_40_9</name>
    <dbReference type="NCBI Taxonomy" id="1802042"/>
    <lineage>
        <taxon>Bacteria</taxon>
        <taxon>Candidatus Roizmaniibacteriota</taxon>
    </lineage>
</organism>
<keyword evidence="8 11" id="KW-0030">Aminoacyl-tRNA synthetase</keyword>
<comment type="caution">
    <text evidence="12">The sequence shown here is derived from an EMBL/GenBank/DDBJ whole genome shotgun (WGS) entry which is preliminary data.</text>
</comment>
<dbReference type="Pfam" id="PF00579">
    <property type="entry name" value="tRNA-synt_1b"/>
    <property type="match status" value="1"/>
</dbReference>
<evidence type="ECO:0000256" key="1">
    <source>
        <dbReference type="ARBA" id="ARBA00002025"/>
    </source>
</evidence>
<dbReference type="GO" id="GO:0005524">
    <property type="term" value="F:ATP binding"/>
    <property type="evidence" value="ECO:0007669"/>
    <property type="project" value="UniProtKB-KW"/>
</dbReference>
<comment type="catalytic activity">
    <reaction evidence="10">
        <text>tRNA(Tyr) + L-tyrosine + ATP = L-tyrosyl-tRNA(Tyr) + AMP + diphosphate + H(+)</text>
        <dbReference type="Rhea" id="RHEA:10220"/>
        <dbReference type="Rhea" id="RHEA-COMP:9706"/>
        <dbReference type="Rhea" id="RHEA-COMP:9707"/>
        <dbReference type="ChEBI" id="CHEBI:15378"/>
        <dbReference type="ChEBI" id="CHEBI:30616"/>
        <dbReference type="ChEBI" id="CHEBI:33019"/>
        <dbReference type="ChEBI" id="CHEBI:58315"/>
        <dbReference type="ChEBI" id="CHEBI:78442"/>
        <dbReference type="ChEBI" id="CHEBI:78536"/>
        <dbReference type="ChEBI" id="CHEBI:456215"/>
        <dbReference type="EC" id="6.1.1.1"/>
    </reaction>
</comment>
<dbReference type="InterPro" id="IPR014729">
    <property type="entry name" value="Rossmann-like_a/b/a_fold"/>
</dbReference>
<evidence type="ECO:0000256" key="5">
    <source>
        <dbReference type="ARBA" id="ARBA00022741"/>
    </source>
</evidence>
<evidence type="ECO:0000313" key="13">
    <source>
        <dbReference type="Proteomes" id="UP000177027"/>
    </source>
</evidence>
<dbReference type="GO" id="GO:0004831">
    <property type="term" value="F:tyrosine-tRNA ligase activity"/>
    <property type="evidence" value="ECO:0007669"/>
    <property type="project" value="UniProtKB-EC"/>
</dbReference>